<dbReference type="EMBL" id="CYXY01000002">
    <property type="protein sequence ID" value="CUM74669.1"/>
    <property type="molecule type" value="Genomic_DNA"/>
</dbReference>
<organism evidence="3 4">
    <name type="scientific">Anaerostipes hadrus</name>
    <dbReference type="NCBI Taxonomy" id="649756"/>
    <lineage>
        <taxon>Bacteria</taxon>
        <taxon>Bacillati</taxon>
        <taxon>Bacillota</taxon>
        <taxon>Clostridia</taxon>
        <taxon>Lachnospirales</taxon>
        <taxon>Lachnospiraceae</taxon>
        <taxon>Anaerostipes</taxon>
    </lineage>
</organism>
<dbReference type="GO" id="GO:0008925">
    <property type="term" value="F:maltose O-acetyltransferase activity"/>
    <property type="evidence" value="ECO:0007669"/>
    <property type="project" value="UniProtKB-EC"/>
</dbReference>
<sequence>MGEYYYKVINRIIGKIKQYFWKIVFRKNLKIGNKSVIYPGCHFMIEKNGKIEIGNECFFNRNCSFTSLGKISIGNNCIFGENVKIYDHNHKHVIGSKPFKKQGYEIDKVSIGDNVWVGSDVIILPGVEIGKNVVIAAGAIVTKSVEENKIYISNKKILEGTNGVTI</sequence>
<dbReference type="InterPro" id="IPR051159">
    <property type="entry name" value="Hexapeptide_acetyltransf"/>
</dbReference>
<dbReference type="PANTHER" id="PTHR23416:SF78">
    <property type="entry name" value="LIPOPOLYSACCHARIDE BIOSYNTHESIS O-ACETYL TRANSFERASE WBBJ-RELATED"/>
    <property type="match status" value="1"/>
</dbReference>
<gene>
    <name evidence="3" type="primary">maa</name>
    <name evidence="3" type="ORF">ERS852571_00341</name>
</gene>
<protein>
    <submittedName>
        <fullName evidence="3">Maltose O-acetyltransferase</fullName>
        <ecNumber evidence="3">2.3.1.79</ecNumber>
    </submittedName>
</protein>
<evidence type="ECO:0000313" key="3">
    <source>
        <dbReference type="EMBL" id="CUM74669.1"/>
    </source>
</evidence>
<keyword evidence="1 3" id="KW-0808">Transferase</keyword>
<evidence type="ECO:0000256" key="1">
    <source>
        <dbReference type="ARBA" id="ARBA00022679"/>
    </source>
</evidence>
<keyword evidence="2" id="KW-0677">Repeat</keyword>
<evidence type="ECO:0000256" key="2">
    <source>
        <dbReference type="ARBA" id="ARBA00022737"/>
    </source>
</evidence>
<accession>A0A173RAN2</accession>
<dbReference type="InterPro" id="IPR011004">
    <property type="entry name" value="Trimer_LpxA-like_sf"/>
</dbReference>
<dbReference type="RefSeq" id="WP_070099277.1">
    <property type="nucleotide sequence ID" value="NZ_CYXY01000002.1"/>
</dbReference>
<keyword evidence="3" id="KW-0012">Acyltransferase</keyword>
<dbReference type="InterPro" id="IPR018357">
    <property type="entry name" value="Hexapep_transf_CS"/>
</dbReference>
<dbReference type="InterPro" id="IPR001451">
    <property type="entry name" value="Hexapep"/>
</dbReference>
<proteinExistence type="predicted"/>
<dbReference type="AlphaFoldDB" id="A0A173RAN2"/>
<dbReference type="Pfam" id="PF00132">
    <property type="entry name" value="Hexapep"/>
    <property type="match status" value="1"/>
</dbReference>
<dbReference type="EC" id="2.3.1.79" evidence="3"/>
<dbReference type="PROSITE" id="PS00101">
    <property type="entry name" value="HEXAPEP_TRANSFERASES"/>
    <property type="match status" value="1"/>
</dbReference>
<dbReference type="CDD" id="cd04647">
    <property type="entry name" value="LbH_MAT_like"/>
    <property type="match status" value="1"/>
</dbReference>
<dbReference type="PANTHER" id="PTHR23416">
    <property type="entry name" value="SIALIC ACID SYNTHASE-RELATED"/>
    <property type="match status" value="1"/>
</dbReference>
<dbReference type="SUPFAM" id="SSF51161">
    <property type="entry name" value="Trimeric LpxA-like enzymes"/>
    <property type="match status" value="1"/>
</dbReference>
<dbReference type="Gene3D" id="2.160.10.10">
    <property type="entry name" value="Hexapeptide repeat proteins"/>
    <property type="match status" value="1"/>
</dbReference>
<reference evidence="3 4" key="1">
    <citation type="submission" date="2015-09" db="EMBL/GenBank/DDBJ databases">
        <authorList>
            <consortium name="Pathogen Informatics"/>
        </authorList>
    </citation>
    <scope>NUCLEOTIDE SEQUENCE [LARGE SCALE GENOMIC DNA]</scope>
    <source>
        <strain evidence="3 4">2789STDY5834959</strain>
    </source>
</reference>
<dbReference type="Proteomes" id="UP000095553">
    <property type="component" value="Unassembled WGS sequence"/>
</dbReference>
<name>A0A173RAN2_ANAHA</name>
<evidence type="ECO:0000313" key="4">
    <source>
        <dbReference type="Proteomes" id="UP000095553"/>
    </source>
</evidence>